<feature type="transmembrane region" description="Helical" evidence="1">
    <location>
        <begin position="24"/>
        <end position="48"/>
    </location>
</feature>
<protein>
    <submittedName>
        <fullName evidence="2">Uncharacterized protein</fullName>
    </submittedName>
</protein>
<accession>A0ABQ1Q8Z5</accession>
<evidence type="ECO:0000256" key="1">
    <source>
        <dbReference type="SAM" id="Phobius"/>
    </source>
</evidence>
<evidence type="ECO:0000313" key="2">
    <source>
        <dbReference type="EMBL" id="GGD18692.1"/>
    </source>
</evidence>
<comment type="caution">
    <text evidence="2">The sequence shown here is derived from an EMBL/GenBank/DDBJ whole genome shotgun (WGS) entry which is preliminary data.</text>
</comment>
<name>A0ABQ1Q8Z5_9ACTN</name>
<keyword evidence="3" id="KW-1185">Reference proteome</keyword>
<dbReference type="Proteomes" id="UP000630594">
    <property type="component" value="Unassembled WGS sequence"/>
</dbReference>
<reference evidence="3" key="1">
    <citation type="journal article" date="2019" name="Int. J. Syst. Evol. Microbiol.">
        <title>The Global Catalogue of Microorganisms (GCM) 10K type strain sequencing project: providing services to taxonomists for standard genome sequencing and annotation.</title>
        <authorList>
            <consortium name="The Broad Institute Genomics Platform"/>
            <consortium name="The Broad Institute Genome Sequencing Center for Infectious Disease"/>
            <person name="Wu L."/>
            <person name="Ma J."/>
        </authorList>
    </citation>
    <scope>NUCLEOTIDE SEQUENCE [LARGE SCALE GENOMIC DNA]</scope>
    <source>
        <strain evidence="3">CCM 7403</strain>
    </source>
</reference>
<sequence length="50" mass="5089">MNGTQSGVAGGAQPLRVRDQARDVLALMVFTAAASGACSLVFLLLLVLGE</sequence>
<keyword evidence="1" id="KW-0812">Transmembrane</keyword>
<keyword evidence="1" id="KW-1133">Transmembrane helix</keyword>
<evidence type="ECO:0000313" key="3">
    <source>
        <dbReference type="Proteomes" id="UP000630594"/>
    </source>
</evidence>
<keyword evidence="1" id="KW-0472">Membrane</keyword>
<dbReference type="EMBL" id="BMCK01000002">
    <property type="protein sequence ID" value="GGD18692.1"/>
    <property type="molecule type" value="Genomic_DNA"/>
</dbReference>
<proteinExistence type="predicted"/>
<gene>
    <name evidence="2" type="ORF">GCM10007231_17280</name>
</gene>
<organism evidence="2 3">
    <name type="scientific">Nocardioides daphniae</name>
    <dbReference type="NCBI Taxonomy" id="402297"/>
    <lineage>
        <taxon>Bacteria</taxon>
        <taxon>Bacillati</taxon>
        <taxon>Actinomycetota</taxon>
        <taxon>Actinomycetes</taxon>
        <taxon>Propionibacteriales</taxon>
        <taxon>Nocardioidaceae</taxon>
        <taxon>Nocardioides</taxon>
    </lineage>
</organism>